<dbReference type="Proteomes" id="UP001417504">
    <property type="component" value="Unassembled WGS sequence"/>
</dbReference>
<dbReference type="PRINTS" id="PR00291">
    <property type="entry name" value="KUNITZINHBTR"/>
</dbReference>
<dbReference type="SMART" id="SM00452">
    <property type="entry name" value="STI"/>
    <property type="match status" value="1"/>
</dbReference>
<dbReference type="Pfam" id="PF00197">
    <property type="entry name" value="Kunitz_legume"/>
    <property type="match status" value="1"/>
</dbReference>
<organism evidence="2 3">
    <name type="scientific">Stephania japonica</name>
    <dbReference type="NCBI Taxonomy" id="461633"/>
    <lineage>
        <taxon>Eukaryota</taxon>
        <taxon>Viridiplantae</taxon>
        <taxon>Streptophyta</taxon>
        <taxon>Embryophyta</taxon>
        <taxon>Tracheophyta</taxon>
        <taxon>Spermatophyta</taxon>
        <taxon>Magnoliopsida</taxon>
        <taxon>Ranunculales</taxon>
        <taxon>Menispermaceae</taxon>
        <taxon>Menispermoideae</taxon>
        <taxon>Cissampelideae</taxon>
        <taxon>Stephania</taxon>
    </lineage>
</organism>
<dbReference type="SUPFAM" id="SSF50386">
    <property type="entry name" value="STI-like"/>
    <property type="match status" value="1"/>
</dbReference>
<dbReference type="InterPro" id="IPR011065">
    <property type="entry name" value="Kunitz_inhibitor_STI-like_sf"/>
</dbReference>
<dbReference type="EMBL" id="JBBNAE010000011">
    <property type="protein sequence ID" value="KAK9085460.1"/>
    <property type="molecule type" value="Genomic_DNA"/>
</dbReference>
<gene>
    <name evidence="2" type="ORF">Sjap_025871</name>
</gene>
<sequence length="233" mass="25824">MRMLQINKNMSLIALTSIFLFISTINASMGVLPLPKPVVVDADGDRVQVGVEYYLVSNIWGAGGGGLALGRNRNPTKICPLSVVQMSSDLMNGLPISFFPVNDSPVGRRAVRTSTDYIVQFNTTGTVSRICGKEPKWKLDESDGKYFISTTNEITTDMMYKFKIERVGGIASLNNYKLSYCPTVCRTCVPLLCKDIGVDWNPTDRLRRLVLTDDSPFVFLFFKASSVEQINAL</sequence>
<dbReference type="PANTHER" id="PTHR33107:SF28">
    <property type="entry name" value="CYSTEINE PROTEASE INHIBITOR 8-LIKE"/>
    <property type="match status" value="1"/>
</dbReference>
<comment type="caution">
    <text evidence="2">The sequence shown here is derived from an EMBL/GenBank/DDBJ whole genome shotgun (WGS) entry which is preliminary data.</text>
</comment>
<name>A0AAP0E523_9MAGN</name>
<dbReference type="GO" id="GO:0004866">
    <property type="term" value="F:endopeptidase inhibitor activity"/>
    <property type="evidence" value="ECO:0007669"/>
    <property type="project" value="InterPro"/>
</dbReference>
<evidence type="ECO:0000313" key="3">
    <source>
        <dbReference type="Proteomes" id="UP001417504"/>
    </source>
</evidence>
<dbReference type="AlphaFoldDB" id="A0AAP0E523"/>
<dbReference type="PROSITE" id="PS00283">
    <property type="entry name" value="SOYBEAN_KUNITZ"/>
    <property type="match status" value="1"/>
</dbReference>
<dbReference type="Gene3D" id="2.80.10.50">
    <property type="match status" value="1"/>
</dbReference>
<evidence type="ECO:0000256" key="1">
    <source>
        <dbReference type="ARBA" id="ARBA00005440"/>
    </source>
</evidence>
<comment type="similarity">
    <text evidence="1">Belongs to the protease inhibitor I3 (leguminous Kunitz-type inhibitor) family.</text>
</comment>
<protein>
    <submittedName>
        <fullName evidence="2">Uncharacterized protein</fullName>
    </submittedName>
</protein>
<accession>A0AAP0E523</accession>
<reference evidence="2 3" key="1">
    <citation type="submission" date="2024-01" db="EMBL/GenBank/DDBJ databases">
        <title>Genome assemblies of Stephania.</title>
        <authorList>
            <person name="Yang L."/>
        </authorList>
    </citation>
    <scope>NUCLEOTIDE SEQUENCE [LARGE SCALE GENOMIC DNA]</scope>
    <source>
        <strain evidence="2">QJT</strain>
        <tissue evidence="2">Leaf</tissue>
    </source>
</reference>
<proteinExistence type="inferred from homology"/>
<dbReference type="InterPro" id="IPR002160">
    <property type="entry name" value="Prot_inh_Kunz-lg"/>
</dbReference>
<dbReference type="PANTHER" id="PTHR33107">
    <property type="entry name" value="KUNITZ TRYPSIN INHIBITOR 2"/>
    <property type="match status" value="1"/>
</dbReference>
<keyword evidence="3" id="KW-1185">Reference proteome</keyword>
<evidence type="ECO:0000313" key="2">
    <source>
        <dbReference type="EMBL" id="KAK9085460.1"/>
    </source>
</evidence>